<feature type="domain" description="HAMP" evidence="2">
    <location>
        <begin position="178"/>
        <end position="231"/>
    </location>
</feature>
<dbReference type="KEGG" id="ngf:FRF71_09610"/>
<dbReference type="Proteomes" id="UP000321172">
    <property type="component" value="Chromosome"/>
</dbReference>
<accession>A0A5B8S5J2</accession>
<proteinExistence type="predicted"/>
<dbReference type="NCBIfam" id="TIGR00254">
    <property type="entry name" value="GGDEF"/>
    <property type="match status" value="1"/>
</dbReference>
<dbReference type="InterPro" id="IPR052163">
    <property type="entry name" value="DGC-Regulatory_Protein"/>
</dbReference>
<dbReference type="PROSITE" id="PS50885">
    <property type="entry name" value="HAMP"/>
    <property type="match status" value="1"/>
</dbReference>
<sequence>MSTARLLTIREMLGRVHLRLILFAVLLAAASLTLSGGLVIRSYAQRNLDLVARTVAYTVEPAVVFDDRQAILDGIASVADSGGVRQVEVRDPTGRVLATWTNPRAGLPDWLLAAGNRLLWRRPATAPLVHSGTRIGEVRITGNPEALLRFALAGTIIALTTLALTVIATRILARRLQRDVIGPLEHVAEVAHAVRTERSFDRRVPVAGIAEIDRFGQDFNALLAELQGWHATMTRENAELAERVMLDPLTGLGNRAAFEAALPRAVTAAVTASQSFAVLYCDLDQFKAINDTHGHAAGDAVLVAVARRMLAVLRQQDRAFRLGGDEFAVLLAPVDADETACRVAARLGQAMAPPIDLPGGQTVCTGLSVGIATYPDDGLAPEELLRRADHAMYHDKRVRSQNIREDH</sequence>
<evidence type="ECO:0000313" key="4">
    <source>
        <dbReference type="EMBL" id="QEA16368.1"/>
    </source>
</evidence>
<keyword evidence="5" id="KW-1185">Reference proteome</keyword>
<name>A0A5B8S5J2_9SPHN</name>
<feature type="domain" description="GGDEF" evidence="3">
    <location>
        <begin position="274"/>
        <end position="407"/>
    </location>
</feature>
<dbReference type="AlphaFoldDB" id="A0A5B8S5J2"/>
<dbReference type="PANTHER" id="PTHR46663:SF2">
    <property type="entry name" value="GGDEF DOMAIN-CONTAINING PROTEIN"/>
    <property type="match status" value="1"/>
</dbReference>
<dbReference type="RefSeq" id="WP_147090449.1">
    <property type="nucleotide sequence ID" value="NZ_BAABJD010000006.1"/>
</dbReference>
<keyword evidence="1" id="KW-1133">Transmembrane helix</keyword>
<protein>
    <submittedName>
        <fullName evidence="4">Diguanylate cyclase</fullName>
    </submittedName>
</protein>
<dbReference type="InterPro" id="IPR003660">
    <property type="entry name" value="HAMP_dom"/>
</dbReference>
<dbReference type="SMART" id="SM00267">
    <property type="entry name" value="GGDEF"/>
    <property type="match status" value="1"/>
</dbReference>
<evidence type="ECO:0000259" key="3">
    <source>
        <dbReference type="PROSITE" id="PS50887"/>
    </source>
</evidence>
<keyword evidence="1" id="KW-0472">Membrane</keyword>
<feature type="transmembrane region" description="Helical" evidence="1">
    <location>
        <begin position="20"/>
        <end position="40"/>
    </location>
</feature>
<dbReference type="GO" id="GO:0007165">
    <property type="term" value="P:signal transduction"/>
    <property type="evidence" value="ECO:0007669"/>
    <property type="project" value="InterPro"/>
</dbReference>
<dbReference type="InterPro" id="IPR043128">
    <property type="entry name" value="Rev_trsase/Diguanyl_cyclase"/>
</dbReference>
<organism evidence="4 5">
    <name type="scientific">Novosphingobium ginsenosidimutans</name>
    <dbReference type="NCBI Taxonomy" id="1176536"/>
    <lineage>
        <taxon>Bacteria</taxon>
        <taxon>Pseudomonadati</taxon>
        <taxon>Pseudomonadota</taxon>
        <taxon>Alphaproteobacteria</taxon>
        <taxon>Sphingomonadales</taxon>
        <taxon>Sphingomonadaceae</taxon>
        <taxon>Novosphingobium</taxon>
    </lineage>
</organism>
<dbReference type="Pfam" id="PF00990">
    <property type="entry name" value="GGDEF"/>
    <property type="match status" value="1"/>
</dbReference>
<dbReference type="SUPFAM" id="SSF55073">
    <property type="entry name" value="Nucleotide cyclase"/>
    <property type="match status" value="1"/>
</dbReference>
<dbReference type="GO" id="GO:0016020">
    <property type="term" value="C:membrane"/>
    <property type="evidence" value="ECO:0007669"/>
    <property type="project" value="InterPro"/>
</dbReference>
<dbReference type="EMBL" id="CP042345">
    <property type="protein sequence ID" value="QEA16368.1"/>
    <property type="molecule type" value="Genomic_DNA"/>
</dbReference>
<dbReference type="OrthoDB" id="9812260at2"/>
<feature type="transmembrane region" description="Helical" evidence="1">
    <location>
        <begin position="146"/>
        <end position="168"/>
    </location>
</feature>
<dbReference type="CDD" id="cd06225">
    <property type="entry name" value="HAMP"/>
    <property type="match status" value="1"/>
</dbReference>
<dbReference type="InterPro" id="IPR000160">
    <property type="entry name" value="GGDEF_dom"/>
</dbReference>
<dbReference type="Gene3D" id="3.30.70.270">
    <property type="match status" value="1"/>
</dbReference>
<dbReference type="InterPro" id="IPR029787">
    <property type="entry name" value="Nucleotide_cyclase"/>
</dbReference>
<evidence type="ECO:0000259" key="2">
    <source>
        <dbReference type="PROSITE" id="PS50885"/>
    </source>
</evidence>
<dbReference type="InterPro" id="IPR033417">
    <property type="entry name" value="CHASE8"/>
</dbReference>
<dbReference type="PANTHER" id="PTHR46663">
    <property type="entry name" value="DIGUANYLATE CYCLASE DGCT-RELATED"/>
    <property type="match status" value="1"/>
</dbReference>
<gene>
    <name evidence="4" type="ORF">FRF71_09610</name>
</gene>
<dbReference type="CDD" id="cd01949">
    <property type="entry name" value="GGDEF"/>
    <property type="match status" value="1"/>
</dbReference>
<evidence type="ECO:0000313" key="5">
    <source>
        <dbReference type="Proteomes" id="UP000321172"/>
    </source>
</evidence>
<reference evidence="4 5" key="1">
    <citation type="journal article" date="2013" name="J. Microbiol. Biotechnol.">
        <title>Novosphingobium ginsenosidimutans sp. nov., with the ability to convert ginsenoside.</title>
        <authorList>
            <person name="Kim J.K."/>
            <person name="He D."/>
            <person name="Liu Q.M."/>
            <person name="Park H.Y."/>
            <person name="Jung M.S."/>
            <person name="Yoon M.H."/>
            <person name="Kim S.C."/>
            <person name="Im W.T."/>
        </authorList>
    </citation>
    <scope>NUCLEOTIDE SEQUENCE [LARGE SCALE GENOMIC DNA]</scope>
    <source>
        <strain evidence="4 5">FW-6</strain>
    </source>
</reference>
<evidence type="ECO:0000256" key="1">
    <source>
        <dbReference type="SAM" id="Phobius"/>
    </source>
</evidence>
<keyword evidence="1" id="KW-0812">Transmembrane</keyword>
<dbReference type="PROSITE" id="PS50887">
    <property type="entry name" value="GGDEF"/>
    <property type="match status" value="1"/>
</dbReference>
<dbReference type="Gene3D" id="6.10.340.10">
    <property type="match status" value="1"/>
</dbReference>
<dbReference type="Pfam" id="PF17152">
    <property type="entry name" value="CHASE8"/>
    <property type="match status" value="1"/>
</dbReference>